<feature type="region of interest" description="Disordered" evidence="3">
    <location>
        <begin position="33"/>
        <end position="58"/>
    </location>
</feature>
<dbReference type="VEuPathDB" id="FungiDB:MELLADRAFT_91428"/>
<feature type="region of interest" description="Disordered" evidence="3">
    <location>
        <begin position="181"/>
        <end position="220"/>
    </location>
</feature>
<feature type="domain" description="CSD" evidence="4">
    <location>
        <begin position="414"/>
        <end position="483"/>
    </location>
</feature>
<dbReference type="GO" id="GO:0005737">
    <property type="term" value="C:cytoplasm"/>
    <property type="evidence" value="ECO:0007669"/>
    <property type="project" value="UniProtKB-SubCell"/>
</dbReference>
<dbReference type="PANTHER" id="PTHR46109">
    <property type="entry name" value="PROTEIN LIN-28"/>
    <property type="match status" value="1"/>
</dbReference>
<evidence type="ECO:0000313" key="6">
    <source>
        <dbReference type="Proteomes" id="UP000001072"/>
    </source>
</evidence>
<dbReference type="InterPro" id="IPR002059">
    <property type="entry name" value="CSP_DNA-bd"/>
</dbReference>
<accession>F4RZ11</accession>
<dbReference type="InterPro" id="IPR051373">
    <property type="entry name" value="Lin-28_RNA-binding"/>
</dbReference>
<feature type="compositionally biased region" description="Basic and acidic residues" evidence="3">
    <location>
        <begin position="41"/>
        <end position="58"/>
    </location>
</feature>
<dbReference type="PROSITE" id="PS51857">
    <property type="entry name" value="CSD_2"/>
    <property type="match status" value="1"/>
</dbReference>
<dbReference type="GeneID" id="18935906"/>
<feature type="compositionally biased region" description="Low complexity" evidence="3">
    <location>
        <begin position="196"/>
        <end position="206"/>
    </location>
</feature>
<comment type="subcellular location">
    <subcellularLocation>
        <location evidence="1">Cytoplasm</location>
    </subcellularLocation>
</comment>
<dbReference type="Pfam" id="PF00313">
    <property type="entry name" value="CSD"/>
    <property type="match status" value="1"/>
</dbReference>
<feature type="region of interest" description="Disordered" evidence="3">
    <location>
        <begin position="93"/>
        <end position="150"/>
    </location>
</feature>
<dbReference type="OrthoDB" id="2497874at2759"/>
<evidence type="ECO:0000259" key="4">
    <source>
        <dbReference type="PROSITE" id="PS51857"/>
    </source>
</evidence>
<feature type="region of interest" description="Disordered" evidence="3">
    <location>
        <begin position="759"/>
        <end position="780"/>
    </location>
</feature>
<dbReference type="PANTHER" id="PTHR46109:SF1">
    <property type="entry name" value="PROTEIN LIN-28 HOMOLOG"/>
    <property type="match status" value="1"/>
</dbReference>
<feature type="compositionally biased region" description="Low complexity" evidence="3">
    <location>
        <begin position="302"/>
        <end position="313"/>
    </location>
</feature>
<gene>
    <name evidence="5" type="ORF">MELLADRAFT_91428</name>
</gene>
<dbReference type="GO" id="GO:0003729">
    <property type="term" value="F:mRNA binding"/>
    <property type="evidence" value="ECO:0007669"/>
    <property type="project" value="TreeGrafter"/>
</dbReference>
<dbReference type="Proteomes" id="UP000001072">
    <property type="component" value="Unassembled WGS sequence"/>
</dbReference>
<evidence type="ECO:0000313" key="5">
    <source>
        <dbReference type="EMBL" id="EGG02338.1"/>
    </source>
</evidence>
<feature type="region of interest" description="Disordered" evidence="3">
    <location>
        <begin position="593"/>
        <end position="625"/>
    </location>
</feature>
<feature type="compositionally biased region" description="Polar residues" evidence="3">
    <location>
        <begin position="759"/>
        <end position="779"/>
    </location>
</feature>
<dbReference type="HOGENOM" id="CLU_314754_0_0_1"/>
<dbReference type="InParanoid" id="F4RZ11"/>
<dbReference type="GO" id="GO:0005634">
    <property type="term" value="C:nucleus"/>
    <property type="evidence" value="ECO:0007669"/>
    <property type="project" value="TreeGrafter"/>
</dbReference>
<dbReference type="KEGG" id="mlr:MELLADRAFT_91428"/>
<sequence length="929" mass="98621">MMTASNSTSQQLESEPGVFPIDTMANAIFSVSETVTSPASSEEHHDSTTHHASDRHTRLDSIHLSSDASGETSMASLAADFSTHSFIDSGEGATELRNAHNPPWSHGVTGTPILHRGLTEHTDTLNFLDGPTGEIPSHEETSSPHLSATDSQNLIQDQVLTPRPSVKTAQESLSSLRQISFQPPAAKSTPNRVQPSSSPLYVSSASTHPPSPFDSHHVKRSPTSLRPAIVHLKSPISHVNSLSVRGMVARPQNGTFTAHVSAPTASTNVQPSNVAWREAAGLKTPFQPLDAQASNTRVVSNGSAAGSGASGEVSSEEEEAWPMPQTPFISSENWPQGKAANGKSSVAPVSVAPVDHSVRKIETRETPAVHTPLLPSKLSPSIGSTPHGRIQVSGGGRAPPRGLISHNGAKEGQRRVGRCKMYNCDKGVGFLIDDDLEEVPYDVKIHWTDLYSDQEFKSLAKGEVVEYTLNLTSNGYSASYVTGPGGRPVMGAEFTIVQASRQTSYKLFKAGALPVKTYRSKWEGVPSPAGFLESPETPLGGSGHRAIRSPMTPGTISAAVGGLATPASGVYGLLTKPIKVKLPGTGDVGVASLPQVTSTKPAGTASTPSLVQPSSRPNQSVHHGHVAPTDQILAWNYPSPQTFLPGFNSAYRPLLPALARNNPATPNQPLGQYEAMLLGGYSSQPITSPSSHFSTNGMQPASTIPFNMHALLAERHLLLQQQAALMALYQKSASQSLGLAQAVPLSHGQVSTLLPPISLPTSNTPASDQARTEASSWRSAPTLRPNAQAFSPALESKAANTAQVESVAEEPRTESLVYQPPGRRTVSDPKPTSLLIHKRSLIGAKSTELPAAPRGYKRVTFAEEPARARRVVSYGETDDGEERAAPRVTSVDIAMERLREAGAPRRLSVLSNNHPNLLGEDSAWMIPAN</sequence>
<feature type="region of interest" description="Disordered" evidence="3">
    <location>
        <begin position="297"/>
        <end position="348"/>
    </location>
</feature>
<dbReference type="InterPro" id="IPR012340">
    <property type="entry name" value="NA-bd_OB-fold"/>
</dbReference>
<feature type="region of interest" description="Disordered" evidence="3">
    <location>
        <begin position="796"/>
        <end position="830"/>
    </location>
</feature>
<protein>
    <recommendedName>
        <fullName evidence="4">CSD domain-containing protein</fullName>
    </recommendedName>
</protein>
<evidence type="ECO:0000256" key="1">
    <source>
        <dbReference type="ARBA" id="ARBA00004496"/>
    </source>
</evidence>
<dbReference type="AlphaFoldDB" id="F4RZ11"/>
<dbReference type="RefSeq" id="XP_007414323.1">
    <property type="nucleotide sequence ID" value="XM_007414261.1"/>
</dbReference>
<dbReference type="Gene3D" id="2.40.50.140">
    <property type="entry name" value="Nucleic acid-binding proteins"/>
    <property type="match status" value="1"/>
</dbReference>
<dbReference type="GO" id="GO:0031054">
    <property type="term" value="P:pre-miRNA processing"/>
    <property type="evidence" value="ECO:0007669"/>
    <property type="project" value="TreeGrafter"/>
</dbReference>
<reference evidence="6" key="1">
    <citation type="journal article" date="2011" name="Proc. Natl. Acad. Sci. U.S.A.">
        <title>Obligate biotrophy features unraveled by the genomic analysis of rust fungi.</title>
        <authorList>
            <person name="Duplessis S."/>
            <person name="Cuomo C.A."/>
            <person name="Lin Y.-C."/>
            <person name="Aerts A."/>
            <person name="Tisserant E."/>
            <person name="Veneault-Fourrey C."/>
            <person name="Joly D.L."/>
            <person name="Hacquard S."/>
            <person name="Amselem J."/>
            <person name="Cantarel B.L."/>
            <person name="Chiu R."/>
            <person name="Coutinho P.M."/>
            <person name="Feau N."/>
            <person name="Field M."/>
            <person name="Frey P."/>
            <person name="Gelhaye E."/>
            <person name="Goldberg J."/>
            <person name="Grabherr M.G."/>
            <person name="Kodira C.D."/>
            <person name="Kohler A."/>
            <person name="Kuees U."/>
            <person name="Lindquist E.A."/>
            <person name="Lucas S.M."/>
            <person name="Mago R."/>
            <person name="Mauceli E."/>
            <person name="Morin E."/>
            <person name="Murat C."/>
            <person name="Pangilinan J.L."/>
            <person name="Park R."/>
            <person name="Pearson M."/>
            <person name="Quesneville H."/>
            <person name="Rouhier N."/>
            <person name="Sakthikumar S."/>
            <person name="Salamov A.A."/>
            <person name="Schmutz J."/>
            <person name="Selles B."/>
            <person name="Shapiro H."/>
            <person name="Tanguay P."/>
            <person name="Tuskan G.A."/>
            <person name="Henrissat B."/>
            <person name="Van de Peer Y."/>
            <person name="Rouze P."/>
            <person name="Ellis J.G."/>
            <person name="Dodds P.N."/>
            <person name="Schein J.E."/>
            <person name="Zhong S."/>
            <person name="Hamelin R.C."/>
            <person name="Grigoriev I.V."/>
            <person name="Szabo L.J."/>
            <person name="Martin F."/>
        </authorList>
    </citation>
    <scope>NUCLEOTIDE SEQUENCE [LARGE SCALE GENOMIC DNA]</scope>
    <source>
        <strain evidence="6">98AG31 / pathotype 3-4-7</strain>
    </source>
</reference>
<dbReference type="eggNOG" id="KOG3070">
    <property type="taxonomic scope" value="Eukaryota"/>
</dbReference>
<evidence type="ECO:0000256" key="2">
    <source>
        <dbReference type="ARBA" id="ARBA00022490"/>
    </source>
</evidence>
<evidence type="ECO:0000256" key="3">
    <source>
        <dbReference type="SAM" id="MobiDB-lite"/>
    </source>
</evidence>
<dbReference type="EMBL" id="GL883131">
    <property type="protein sequence ID" value="EGG02338.1"/>
    <property type="molecule type" value="Genomic_DNA"/>
</dbReference>
<name>F4RZ11_MELLP</name>
<dbReference type="SUPFAM" id="SSF50249">
    <property type="entry name" value="Nucleic acid-binding proteins"/>
    <property type="match status" value="1"/>
</dbReference>
<feature type="compositionally biased region" description="Polar residues" evidence="3">
    <location>
        <begin position="594"/>
        <end position="621"/>
    </location>
</feature>
<proteinExistence type="predicted"/>
<keyword evidence="6" id="KW-1185">Reference proteome</keyword>
<organism evidence="6">
    <name type="scientific">Melampsora larici-populina (strain 98AG31 / pathotype 3-4-7)</name>
    <name type="common">Poplar leaf rust fungus</name>
    <dbReference type="NCBI Taxonomy" id="747676"/>
    <lineage>
        <taxon>Eukaryota</taxon>
        <taxon>Fungi</taxon>
        <taxon>Dikarya</taxon>
        <taxon>Basidiomycota</taxon>
        <taxon>Pucciniomycotina</taxon>
        <taxon>Pucciniomycetes</taxon>
        <taxon>Pucciniales</taxon>
        <taxon>Melampsoraceae</taxon>
        <taxon>Melampsora</taxon>
    </lineage>
</organism>
<keyword evidence="2" id="KW-0963">Cytoplasm</keyword>
<dbReference type="STRING" id="747676.F4RZ11"/>
<feature type="region of interest" description="Disordered" evidence="3">
    <location>
        <begin position="371"/>
        <end position="410"/>
    </location>
</feature>